<keyword evidence="4" id="KW-1185">Reference proteome</keyword>
<dbReference type="Gene3D" id="3.40.50.300">
    <property type="entry name" value="P-loop containing nucleotide triphosphate hydrolases"/>
    <property type="match status" value="1"/>
</dbReference>
<evidence type="ECO:0000256" key="1">
    <source>
        <dbReference type="SAM" id="Phobius"/>
    </source>
</evidence>
<evidence type="ECO:0000313" key="3">
    <source>
        <dbReference type="EMBL" id="MCG2622362.1"/>
    </source>
</evidence>
<dbReference type="EMBL" id="JAKLTQ010000006">
    <property type="protein sequence ID" value="MCG2622362.1"/>
    <property type="molecule type" value="Genomic_DNA"/>
</dbReference>
<keyword evidence="1" id="KW-0472">Membrane</keyword>
<dbReference type="Proteomes" id="UP001165368">
    <property type="component" value="Unassembled WGS sequence"/>
</dbReference>
<dbReference type="InterPro" id="IPR027417">
    <property type="entry name" value="P-loop_NTPase"/>
</dbReference>
<dbReference type="PANTHER" id="PTHR42698">
    <property type="entry name" value="GTPASE ERA"/>
    <property type="match status" value="1"/>
</dbReference>
<dbReference type="RefSeq" id="WP_237820579.1">
    <property type="nucleotide sequence ID" value="NZ_JAKLTQ010000006.1"/>
</dbReference>
<accession>A0ABS9L6R9</accession>
<dbReference type="CDD" id="cd11383">
    <property type="entry name" value="YfjP"/>
    <property type="match status" value="1"/>
</dbReference>
<organism evidence="3 4">
    <name type="scientific">Arthrobacter hankyongi</name>
    <dbReference type="NCBI Taxonomy" id="2904801"/>
    <lineage>
        <taxon>Bacteria</taxon>
        <taxon>Bacillati</taxon>
        <taxon>Actinomycetota</taxon>
        <taxon>Actinomycetes</taxon>
        <taxon>Micrococcales</taxon>
        <taxon>Micrococcaceae</taxon>
        <taxon>Arthrobacter</taxon>
    </lineage>
</organism>
<feature type="transmembrane region" description="Helical" evidence="1">
    <location>
        <begin position="467"/>
        <end position="492"/>
    </location>
</feature>
<keyword evidence="1" id="KW-0812">Transmembrane</keyword>
<evidence type="ECO:0000313" key="4">
    <source>
        <dbReference type="Proteomes" id="UP001165368"/>
    </source>
</evidence>
<proteinExistence type="predicted"/>
<dbReference type="InterPro" id="IPR005662">
    <property type="entry name" value="GTPase_Era-like"/>
</dbReference>
<evidence type="ECO:0000259" key="2">
    <source>
        <dbReference type="Pfam" id="PF01926"/>
    </source>
</evidence>
<feature type="domain" description="G" evidence="2">
    <location>
        <begin position="59"/>
        <end position="173"/>
    </location>
</feature>
<dbReference type="SUPFAM" id="SSF52540">
    <property type="entry name" value="P-loop containing nucleoside triphosphate hydrolases"/>
    <property type="match status" value="1"/>
</dbReference>
<comment type="caution">
    <text evidence="3">The sequence shown here is derived from an EMBL/GenBank/DDBJ whole genome shotgun (WGS) entry which is preliminary data.</text>
</comment>
<keyword evidence="1" id="KW-1133">Transmembrane helix</keyword>
<sequence>MSRHRGAGESSPLQQRLEALNTARQLAVGRLPESMLVPAFEVLEHASIRRSLSSEHTVVGLFGATGSGKSSLFNALAGEEIATAAARRPTTAEPLAGIWGTGGSEPLLDWLQVHRRHSMDEGSSPDAPAGGLILLDLPDFDSTAVEHRRIVERLAGQVDVLVWVLDPQKYADAVVHHAFLRPLASHGAVTLVVLNQVDRLRAGELEPVTASLKDILARDGLEQVRVFPVSARTGAGIAGLRQAIQGVVEARQAANERMAADVQKAAAALQDSGAGGPLPAVAKTAKRELAGRLARSAGVDVVAEAVEKSFRRRSHASTGWPVTRWLGRLRRDPLKRLNLDRRDVEPAVNRSSMLAPGPAQRAQADTAIRTFADAASAGAPDLWRGAIRRAARSTADTLPDALDQALARTELGSNRKAWWWPIVSVLQWISLAAALAGALWLLGLFVLGYLQFQVPPAPQAGGFPVPTLLLTAGVLLGILLGMASGLASRLAAGRSAARARRRLQAAIAEVAEAKVVAPVEAEIAHYNEFRQALETAEGT</sequence>
<reference evidence="3" key="1">
    <citation type="submission" date="2022-01" db="EMBL/GenBank/DDBJ databases">
        <authorList>
            <person name="Jo J.-H."/>
            <person name="Im W.-T."/>
        </authorList>
    </citation>
    <scope>NUCLEOTIDE SEQUENCE</scope>
    <source>
        <strain evidence="3">I2-34</strain>
    </source>
</reference>
<dbReference type="PANTHER" id="PTHR42698:SF1">
    <property type="entry name" value="GTPASE ERA, MITOCHONDRIAL"/>
    <property type="match status" value="1"/>
</dbReference>
<feature type="transmembrane region" description="Helical" evidence="1">
    <location>
        <begin position="418"/>
        <end position="447"/>
    </location>
</feature>
<dbReference type="InterPro" id="IPR006073">
    <property type="entry name" value="GTP-bd"/>
</dbReference>
<dbReference type="Pfam" id="PF01926">
    <property type="entry name" value="MMR_HSR1"/>
    <property type="match status" value="1"/>
</dbReference>
<protein>
    <submittedName>
        <fullName evidence="3">YfjP family GTPase</fullName>
    </submittedName>
</protein>
<gene>
    <name evidence="3" type="ORF">LVY72_10575</name>
</gene>
<name>A0ABS9L6R9_9MICC</name>